<proteinExistence type="predicted"/>
<accession>A0AAW0U5X9</accession>
<reference evidence="1 2" key="1">
    <citation type="submission" date="2023-03" db="EMBL/GenBank/DDBJ databases">
        <title>High-quality genome of Scylla paramamosain provides insights in environmental adaptation.</title>
        <authorList>
            <person name="Zhang L."/>
        </authorList>
    </citation>
    <scope>NUCLEOTIDE SEQUENCE [LARGE SCALE GENOMIC DNA]</scope>
    <source>
        <strain evidence="1">LZ_2023a</strain>
        <tissue evidence="1">Muscle</tissue>
    </source>
</reference>
<dbReference type="AlphaFoldDB" id="A0AAW0U5X9"/>
<protein>
    <submittedName>
        <fullName evidence="1">Uncharacterized protein</fullName>
    </submittedName>
</protein>
<dbReference type="Proteomes" id="UP001487740">
    <property type="component" value="Unassembled WGS sequence"/>
</dbReference>
<keyword evidence="2" id="KW-1185">Reference proteome</keyword>
<name>A0AAW0U5X9_SCYPA</name>
<evidence type="ECO:0000313" key="1">
    <source>
        <dbReference type="EMBL" id="KAK8393782.1"/>
    </source>
</evidence>
<evidence type="ECO:0000313" key="2">
    <source>
        <dbReference type="Proteomes" id="UP001487740"/>
    </source>
</evidence>
<sequence length="78" mass="9122">MSRQSLSRLYLEDNRRATLQAGFSVASDHRTSLVTWTQSRRVRLNPQRSVPTTHRESLRWRCGGRTGPEGVCWRHWEG</sequence>
<gene>
    <name evidence="1" type="ORF">O3P69_006829</name>
</gene>
<organism evidence="1 2">
    <name type="scientific">Scylla paramamosain</name>
    <name type="common">Mud crab</name>
    <dbReference type="NCBI Taxonomy" id="85552"/>
    <lineage>
        <taxon>Eukaryota</taxon>
        <taxon>Metazoa</taxon>
        <taxon>Ecdysozoa</taxon>
        <taxon>Arthropoda</taxon>
        <taxon>Crustacea</taxon>
        <taxon>Multicrustacea</taxon>
        <taxon>Malacostraca</taxon>
        <taxon>Eumalacostraca</taxon>
        <taxon>Eucarida</taxon>
        <taxon>Decapoda</taxon>
        <taxon>Pleocyemata</taxon>
        <taxon>Brachyura</taxon>
        <taxon>Eubrachyura</taxon>
        <taxon>Portunoidea</taxon>
        <taxon>Portunidae</taxon>
        <taxon>Portuninae</taxon>
        <taxon>Scylla</taxon>
    </lineage>
</organism>
<dbReference type="EMBL" id="JARAKH010000020">
    <property type="protein sequence ID" value="KAK8393782.1"/>
    <property type="molecule type" value="Genomic_DNA"/>
</dbReference>
<comment type="caution">
    <text evidence="1">The sequence shown here is derived from an EMBL/GenBank/DDBJ whole genome shotgun (WGS) entry which is preliminary data.</text>
</comment>